<evidence type="ECO:0000259" key="1">
    <source>
        <dbReference type="Pfam" id="PF15445"/>
    </source>
</evidence>
<evidence type="ECO:0000313" key="2">
    <source>
        <dbReference type="EMBL" id="SOV76002.1"/>
    </source>
</evidence>
<gene>
    <name evidence="2" type="ORF">PRG01_0327400</name>
</gene>
<name>A0A2P9D4M1_PLARE</name>
<dbReference type="Pfam" id="PF15445">
    <property type="entry name" value="ATS"/>
    <property type="match status" value="1"/>
</dbReference>
<dbReference type="InterPro" id="IPR029211">
    <property type="entry name" value="PfEMP1_ATS"/>
</dbReference>
<dbReference type="InterPro" id="IPR044932">
    <property type="entry name" value="PfEMP1_ATS_sf"/>
</dbReference>
<accession>A0A2P9D4M1</accession>
<dbReference type="Gene3D" id="1.10.1900.40">
    <property type="entry name" value="Acidic terminal segments, variant surface antigen of PfEMP1"/>
    <property type="match status" value="1"/>
</dbReference>
<proteinExistence type="predicted"/>
<protein>
    <submittedName>
        <fullName evidence="2">Erythrocyte membrane protein 1 (PfEMP1), exon 2, putative</fullName>
    </submittedName>
</protein>
<dbReference type="AlphaFoldDB" id="A0A2P9D4M1"/>
<dbReference type="VEuPathDB" id="PlasmoDB:PRG01_0327400"/>
<dbReference type="EMBL" id="LT969566">
    <property type="protein sequence ID" value="SOV76002.1"/>
    <property type="molecule type" value="Genomic_DNA"/>
</dbReference>
<evidence type="ECO:0000313" key="3">
    <source>
        <dbReference type="Proteomes" id="UP000240500"/>
    </source>
</evidence>
<feature type="domain" description="Plasmodium falciparum erythrocyte membrane protein 1 acidic terminal segment" evidence="1">
    <location>
        <begin position="22"/>
        <end position="67"/>
    </location>
</feature>
<reference evidence="2 3" key="1">
    <citation type="submission" date="2016-09" db="EMBL/GenBank/DDBJ databases">
        <authorList>
            <consortium name="Pathogen Informatics"/>
        </authorList>
    </citation>
    <scope>NUCLEOTIDE SEQUENCE [LARGE SCALE GENOMIC DNA]</scope>
</reference>
<organism evidence="2 3">
    <name type="scientific">Plasmodium reichenowi</name>
    <dbReference type="NCBI Taxonomy" id="5854"/>
    <lineage>
        <taxon>Eukaryota</taxon>
        <taxon>Sar</taxon>
        <taxon>Alveolata</taxon>
        <taxon>Apicomplexa</taxon>
        <taxon>Aconoidasida</taxon>
        <taxon>Haemosporida</taxon>
        <taxon>Plasmodiidae</taxon>
        <taxon>Plasmodium</taxon>
        <taxon>Plasmodium (Laverania)</taxon>
    </lineage>
</organism>
<sequence length="195" mass="22985">MKCHIPELRTVPDKQGYDINWNVTENINKTTNIMDNPKYVSNNIYTGINLINDSLSTNHNVDIYDKVHRDMCEKWNHKEDMLNKLNEEWTMEHKENPLDIPPSTLDDIHKINDETYNMISRNNIYSHNDNDITSFDHLGSTNIPYNDLPTQNNIFQTNKLRTNISIDIHFNENNNNVENTNVTGDDHFENFFIFL</sequence>
<dbReference type="Proteomes" id="UP000240500">
    <property type="component" value="Chromosome 3"/>
</dbReference>
<dbReference type="OrthoDB" id="10550268at2759"/>